<comment type="caution">
    <text evidence="5">The sequence shown here is derived from an EMBL/GenBank/DDBJ whole genome shotgun (WGS) entry which is preliminary data.</text>
</comment>
<dbReference type="InterPro" id="IPR000415">
    <property type="entry name" value="Nitroreductase-like"/>
</dbReference>
<keyword evidence="6" id="KW-1185">Reference proteome</keyword>
<evidence type="ECO:0000313" key="5">
    <source>
        <dbReference type="EMBL" id="NMM96405.1"/>
    </source>
</evidence>
<organism evidence="5 6">
    <name type="scientific">Bifidobacterium erythrocebi</name>
    <dbReference type="NCBI Taxonomy" id="2675325"/>
    <lineage>
        <taxon>Bacteria</taxon>
        <taxon>Bacillati</taxon>
        <taxon>Actinomycetota</taxon>
        <taxon>Actinomycetes</taxon>
        <taxon>Bifidobacteriales</taxon>
        <taxon>Bifidobacteriaceae</taxon>
        <taxon>Bifidobacterium</taxon>
    </lineage>
</organism>
<keyword evidence="3" id="KW-0560">Oxidoreductase</keyword>
<name>A0A7Y0HTP2_9BIFI</name>
<evidence type="ECO:0000256" key="1">
    <source>
        <dbReference type="ARBA" id="ARBA00022630"/>
    </source>
</evidence>
<dbReference type="SUPFAM" id="SSF55469">
    <property type="entry name" value="FMN-dependent nitroreductase-like"/>
    <property type="match status" value="1"/>
</dbReference>
<dbReference type="CDD" id="cd02062">
    <property type="entry name" value="Nitro_FMN_reductase"/>
    <property type="match status" value="1"/>
</dbReference>
<protein>
    <submittedName>
        <fullName evidence="5">Nitroreductase</fullName>
    </submittedName>
</protein>
<accession>A0A7Y0HTP2</accession>
<dbReference type="GO" id="GO:0016491">
    <property type="term" value="F:oxidoreductase activity"/>
    <property type="evidence" value="ECO:0007669"/>
    <property type="project" value="UniProtKB-KW"/>
</dbReference>
<dbReference type="Pfam" id="PF00881">
    <property type="entry name" value="Nitroreductase"/>
    <property type="match status" value="2"/>
</dbReference>
<keyword evidence="1" id="KW-0285">Flavoprotein</keyword>
<feature type="domain" description="Nitroreductase" evidence="4">
    <location>
        <begin position="241"/>
        <end position="318"/>
    </location>
</feature>
<evidence type="ECO:0000259" key="4">
    <source>
        <dbReference type="Pfam" id="PF00881"/>
    </source>
</evidence>
<gene>
    <name evidence="5" type="ORF">G1C98_1141</name>
</gene>
<dbReference type="AlphaFoldDB" id="A0A7Y0HTP2"/>
<keyword evidence="2" id="KW-0288">FMN</keyword>
<sequence length="341" mass="39065">MSAKQIIKSIVPKSAWERAHSIKDMIEASKARRIQRQRFMRWMSLDTSTDKARVETRLAFDIHRLEKGLSHVNFRRGFGKGVLSEISKRMVLLEKADKNYRTNPLYQQGLSVLHEYQHRHNDVNYDLTSVKAMFPEHIWESALTYEPDASSEAGSFIMNSSTKADNLSKGFIQLAQNRYSVREYSDKPVSQELLDKVYEVSMKTPSVCNRQATRIYQITDSEKIKAALKIQGGFNGYDMPPVLLLITSDIRAFMNYGERNEPFVDGGLFSMSLLYALEAYGLAACPLNAMFNLSQDRQTRELLNMPDYDFPVMYIAVGNFPESVPVCRSIRRTPESIVTRV</sequence>
<evidence type="ECO:0000256" key="3">
    <source>
        <dbReference type="ARBA" id="ARBA00023002"/>
    </source>
</evidence>
<dbReference type="RefSeq" id="WP_169080204.1">
    <property type="nucleotide sequence ID" value="NZ_JAAIIF010000009.1"/>
</dbReference>
<dbReference type="EMBL" id="JAAIIF010000009">
    <property type="protein sequence ID" value="NMM96405.1"/>
    <property type="molecule type" value="Genomic_DNA"/>
</dbReference>
<dbReference type="PANTHER" id="PTHR23026:SF90">
    <property type="entry name" value="IODOTYROSINE DEIODINASE 1"/>
    <property type="match status" value="1"/>
</dbReference>
<dbReference type="InterPro" id="IPR029479">
    <property type="entry name" value="Nitroreductase"/>
</dbReference>
<proteinExistence type="predicted"/>
<dbReference type="Gene3D" id="3.40.109.10">
    <property type="entry name" value="NADH Oxidase"/>
    <property type="match status" value="1"/>
</dbReference>
<dbReference type="InterPro" id="IPR050627">
    <property type="entry name" value="Nitroreductase/BluB"/>
</dbReference>
<evidence type="ECO:0000313" key="6">
    <source>
        <dbReference type="Proteomes" id="UP000529710"/>
    </source>
</evidence>
<feature type="domain" description="Nitroreductase" evidence="4">
    <location>
        <begin position="176"/>
        <end position="227"/>
    </location>
</feature>
<dbReference type="Proteomes" id="UP000529710">
    <property type="component" value="Unassembled WGS sequence"/>
</dbReference>
<dbReference type="PANTHER" id="PTHR23026">
    <property type="entry name" value="NADPH NITROREDUCTASE"/>
    <property type="match status" value="1"/>
</dbReference>
<reference evidence="5 6" key="1">
    <citation type="submission" date="2020-02" db="EMBL/GenBank/DDBJ databases">
        <title>Characterization of phylogenetic diversity of novel bifidobacterial species isolated in Czech ZOOs.</title>
        <authorList>
            <person name="Lugli G.A."/>
            <person name="Vera N.B."/>
            <person name="Ventura M."/>
        </authorList>
    </citation>
    <scope>NUCLEOTIDE SEQUENCE [LARGE SCALE GENOMIC DNA]</scope>
    <source>
        <strain evidence="5 6">DSM 109960</strain>
    </source>
</reference>
<evidence type="ECO:0000256" key="2">
    <source>
        <dbReference type="ARBA" id="ARBA00022643"/>
    </source>
</evidence>